<evidence type="ECO:0000256" key="2">
    <source>
        <dbReference type="ARBA" id="ARBA00022833"/>
    </source>
</evidence>
<evidence type="ECO:0000313" key="7">
    <source>
        <dbReference type="EMBL" id="GMM34658.1"/>
    </source>
</evidence>
<dbReference type="Pfam" id="PF00412">
    <property type="entry name" value="LIM"/>
    <property type="match status" value="2"/>
</dbReference>
<dbReference type="PROSITE" id="PS00478">
    <property type="entry name" value="LIM_DOMAIN_1"/>
    <property type="match status" value="2"/>
</dbReference>
<dbReference type="CDD" id="cd09391">
    <property type="entry name" value="LIM1_Lrg1p_like"/>
    <property type="match status" value="1"/>
</dbReference>
<dbReference type="SUPFAM" id="SSF48350">
    <property type="entry name" value="GTPase activation domain, GAP"/>
    <property type="match status" value="1"/>
</dbReference>
<feature type="compositionally biased region" description="Polar residues" evidence="4">
    <location>
        <begin position="52"/>
        <end position="73"/>
    </location>
</feature>
<dbReference type="SMART" id="SM00324">
    <property type="entry name" value="RhoGAP"/>
    <property type="match status" value="1"/>
</dbReference>
<dbReference type="EMBL" id="BTFZ01000003">
    <property type="protein sequence ID" value="GMM34658.1"/>
    <property type="molecule type" value="Genomic_DNA"/>
</dbReference>
<dbReference type="SUPFAM" id="SSF57716">
    <property type="entry name" value="Glucocorticoid receptor-like (DNA-binding domain)"/>
    <property type="match status" value="3"/>
</dbReference>
<dbReference type="SMART" id="SM00132">
    <property type="entry name" value="LIM"/>
    <property type="match status" value="3"/>
</dbReference>
<feature type="domain" description="LIM zinc-binding" evidence="5">
    <location>
        <begin position="282"/>
        <end position="342"/>
    </location>
</feature>
<dbReference type="GO" id="GO:0005096">
    <property type="term" value="F:GTPase activator activity"/>
    <property type="evidence" value="ECO:0007669"/>
    <property type="project" value="TreeGrafter"/>
</dbReference>
<dbReference type="PROSITE" id="PS50023">
    <property type="entry name" value="LIM_DOMAIN_2"/>
    <property type="match status" value="3"/>
</dbReference>
<evidence type="ECO:0000256" key="3">
    <source>
        <dbReference type="PROSITE-ProRule" id="PRU00125"/>
    </source>
</evidence>
<dbReference type="Gene3D" id="2.10.110.10">
    <property type="entry name" value="Cysteine Rich Protein"/>
    <property type="match status" value="4"/>
</dbReference>
<accession>A0AAV5QIR3</accession>
<feature type="region of interest" description="Disordered" evidence="4">
    <location>
        <begin position="95"/>
        <end position="156"/>
    </location>
</feature>
<dbReference type="InterPro" id="IPR008936">
    <property type="entry name" value="Rho_GTPase_activation_prot"/>
</dbReference>
<feature type="compositionally biased region" description="Polar residues" evidence="4">
    <location>
        <begin position="115"/>
        <end position="127"/>
    </location>
</feature>
<dbReference type="AlphaFoldDB" id="A0AAV5QIR3"/>
<comment type="caution">
    <text evidence="7">The sequence shown here is derived from an EMBL/GenBank/DDBJ whole genome shotgun (WGS) entry which is preliminary data.</text>
</comment>
<name>A0AAV5QIR3_9ASCO</name>
<feature type="region of interest" description="Disordered" evidence="4">
    <location>
        <begin position="26"/>
        <end position="82"/>
    </location>
</feature>
<evidence type="ECO:0000313" key="8">
    <source>
        <dbReference type="Proteomes" id="UP001360560"/>
    </source>
</evidence>
<dbReference type="InterPro" id="IPR001781">
    <property type="entry name" value="Znf_LIM"/>
</dbReference>
<dbReference type="RefSeq" id="XP_064851658.1">
    <property type="nucleotide sequence ID" value="XM_064995586.1"/>
</dbReference>
<feature type="domain" description="Rho-GAP" evidence="6">
    <location>
        <begin position="943"/>
        <end position="1164"/>
    </location>
</feature>
<dbReference type="CDD" id="cd09392">
    <property type="entry name" value="LIM2_Lrg1p_like"/>
    <property type="match status" value="1"/>
</dbReference>
<dbReference type="PROSITE" id="PS50238">
    <property type="entry name" value="RHOGAP"/>
    <property type="match status" value="1"/>
</dbReference>
<dbReference type="Proteomes" id="UP001360560">
    <property type="component" value="Unassembled WGS sequence"/>
</dbReference>
<reference evidence="7 8" key="1">
    <citation type="journal article" date="2023" name="Elife">
        <title>Identification of key yeast species and microbe-microbe interactions impacting larval growth of Drosophila in the wild.</title>
        <authorList>
            <person name="Mure A."/>
            <person name="Sugiura Y."/>
            <person name="Maeda R."/>
            <person name="Honda K."/>
            <person name="Sakurai N."/>
            <person name="Takahashi Y."/>
            <person name="Watada M."/>
            <person name="Katoh T."/>
            <person name="Gotoh A."/>
            <person name="Gotoh Y."/>
            <person name="Taniguchi I."/>
            <person name="Nakamura K."/>
            <person name="Hayashi T."/>
            <person name="Katayama T."/>
            <person name="Uemura T."/>
            <person name="Hattori Y."/>
        </authorList>
    </citation>
    <scope>NUCLEOTIDE SEQUENCE [LARGE SCALE GENOMIC DNA]</scope>
    <source>
        <strain evidence="7 8">SC-9</strain>
    </source>
</reference>
<gene>
    <name evidence="7" type="ORF">DASC09_019830</name>
</gene>
<protein>
    <submittedName>
        <fullName evidence="7">GTPase-activating protein</fullName>
    </submittedName>
</protein>
<dbReference type="InterPro" id="IPR000198">
    <property type="entry name" value="RhoGAP_dom"/>
</dbReference>
<dbReference type="GO" id="GO:0005737">
    <property type="term" value="C:cytoplasm"/>
    <property type="evidence" value="ECO:0007669"/>
    <property type="project" value="TreeGrafter"/>
</dbReference>
<dbReference type="GO" id="GO:0046872">
    <property type="term" value="F:metal ion binding"/>
    <property type="evidence" value="ECO:0007669"/>
    <property type="project" value="UniProtKB-KW"/>
</dbReference>
<proteinExistence type="predicted"/>
<feature type="domain" description="LIM zinc-binding" evidence="5">
    <location>
        <begin position="605"/>
        <end position="672"/>
    </location>
</feature>
<dbReference type="PANTHER" id="PTHR45808:SF16">
    <property type="entry name" value="RHO GTPASE-ACTIVATING PROTEIN GACR"/>
    <property type="match status" value="1"/>
</dbReference>
<feature type="compositionally biased region" description="Polar residues" evidence="4">
    <location>
        <begin position="26"/>
        <end position="39"/>
    </location>
</feature>
<keyword evidence="8" id="KW-1185">Reference proteome</keyword>
<evidence type="ECO:0000256" key="1">
    <source>
        <dbReference type="ARBA" id="ARBA00022723"/>
    </source>
</evidence>
<evidence type="ECO:0000256" key="4">
    <source>
        <dbReference type="SAM" id="MobiDB-lite"/>
    </source>
</evidence>
<evidence type="ECO:0000259" key="6">
    <source>
        <dbReference type="PROSITE" id="PS50238"/>
    </source>
</evidence>
<evidence type="ECO:0000259" key="5">
    <source>
        <dbReference type="PROSITE" id="PS50023"/>
    </source>
</evidence>
<dbReference type="Pfam" id="PF00620">
    <property type="entry name" value="RhoGAP"/>
    <property type="match status" value="1"/>
</dbReference>
<organism evidence="7 8">
    <name type="scientific">Saccharomycopsis crataegensis</name>
    <dbReference type="NCBI Taxonomy" id="43959"/>
    <lineage>
        <taxon>Eukaryota</taxon>
        <taxon>Fungi</taxon>
        <taxon>Dikarya</taxon>
        <taxon>Ascomycota</taxon>
        <taxon>Saccharomycotina</taxon>
        <taxon>Saccharomycetes</taxon>
        <taxon>Saccharomycopsidaceae</taxon>
        <taxon>Saccharomycopsis</taxon>
    </lineage>
</organism>
<dbReference type="GO" id="GO:0007264">
    <property type="term" value="P:small GTPase-mediated signal transduction"/>
    <property type="evidence" value="ECO:0007669"/>
    <property type="project" value="TreeGrafter"/>
</dbReference>
<keyword evidence="2 3" id="KW-0862">Zinc</keyword>
<dbReference type="PANTHER" id="PTHR45808">
    <property type="entry name" value="RHO GTPASE-ACTIVATING PROTEIN 68F"/>
    <property type="match status" value="1"/>
</dbReference>
<keyword evidence="3" id="KW-0440">LIM domain</keyword>
<keyword evidence="1 3" id="KW-0479">Metal-binding</keyword>
<dbReference type="GeneID" id="90072637"/>
<sequence length="1257" mass="141217">MNDPTRLQHFSQVFGSDIKNHDYSHQNNLILNGNSSSRKPSTDFKTHHTNSRTRAPSYSHPSPKRTNNDTTASPPRMSSPHKVVYQSSRISMINNSGKLNEPQAHSHQHPPVPFLQQQQHRSKSQNWLDFIPPLPGDDISSENLSSTDKRKSKPAPSLIEFQKQGLGLPSHYKQIVTQSGTDLPADNETYNGGLLPAQQVSNSDPSLITSNRKPRKTCAKCSNPIAGQFVRAMGMTYHIDCFRCTECNQPCSSKFFPSEQVINGEKIQVPLCEYDYFKNLDLICYNCNQALRGSYITAIGHKYHLEHFTCVICSKVFETDESFYEHDKGIYCHYHYSKLFAKHCESCNTPILKQFIEVFKGGRYQQWHPECFMCYRFWNVLITVDCLNPSQIEIDNFSIDLSLISKIWSTLSTYEEDVASYIIAMLEFGINGNQAGGLNIAAKLVLKAECLFKAFDAINDLQIEDVLQKVRDEEHNKITSIDGEQNYVPLKTKYVALQNKPRNFSAKLMSYLAFLKKNSANSGGGFDSSGVGVSKRLISIITGLANYLKLIVTCGLTNVLEYNRIVHSQVATDRFLKEISNHSNITNKTDAFQTISPLVPVSSTDSCFHCMETIEEQCVRFNKANSMRWHLNCLKCGNCRELISERNLQNAAFSVNSNRVLCASCTGYLNDPSCQYGFEYVSKLMQIVYISEIALVRVKYVIEKNSQNDRNIEKRPNDTINSEIVTNIKRMKSSRQQEQQHNKSAAGVFRKSTILNAPLPNTAGMANQDDITDNKKSLHLYDNSKLEIQEDDGPDTSASATVVTNLLRGGRLALDDIHRIVSAEETRQLLPNAFKHARNLPLNKEDNAVTKYIGKTTGGNSKVAGSKQASAPRIGKYYSELSTEEHFIIRHISIIALMKVVSATFTVEKLLELIPTRKQQTFWTRIKGSGKKSNYKGPKVFGAPLEELTEKYGTDSEKAVGPKVVTIPAFIEDCLAALRQKDMSVEGIFRKNGNIRRLRELTEAINEHPEKLPDFDNETQIQLSALMKKFLREMPDPLFTFKLYELWIESQKYDDTILRKRILKLVISILPKCNRDLLEVLFSFFNWVASFSYIDENTGSKMNSHNLATVLAPNVLYKKPTNEPATTAGQSGASILRANTEAGDGYLLSIEVLNVLIDNHAEFATVPSDIMEAYNTLLKEDPTVGASGDNNGKGALTSKEIITKIETMLEAHPDILKNDSDAVPDEMEEADSTVTPTVIQNMNQLEVGKNAVIDAHD</sequence>
<feature type="domain" description="LIM zinc-binding" evidence="5">
    <location>
        <begin position="216"/>
        <end position="279"/>
    </location>
</feature>
<dbReference type="Gene3D" id="1.10.555.10">
    <property type="entry name" value="Rho GTPase activation protein"/>
    <property type="match status" value="1"/>
</dbReference>